<dbReference type="SUPFAM" id="SSF46689">
    <property type="entry name" value="Homeodomain-like"/>
    <property type="match status" value="1"/>
</dbReference>
<dbReference type="InterPro" id="IPR003661">
    <property type="entry name" value="HisK_dim/P_dom"/>
</dbReference>
<dbReference type="CDD" id="cd17574">
    <property type="entry name" value="REC_OmpR"/>
    <property type="match status" value="1"/>
</dbReference>
<dbReference type="SMART" id="SM00388">
    <property type="entry name" value="HisKA"/>
    <property type="match status" value="1"/>
</dbReference>
<dbReference type="InterPro" id="IPR015943">
    <property type="entry name" value="WD40/YVTN_repeat-like_dom_sf"/>
</dbReference>
<dbReference type="PROSITE" id="PS01124">
    <property type="entry name" value="HTH_ARAC_FAMILY_2"/>
    <property type="match status" value="1"/>
</dbReference>
<organism evidence="12 13">
    <name type="scientific">Dyadobacter pollutisoli</name>
    <dbReference type="NCBI Taxonomy" id="2910158"/>
    <lineage>
        <taxon>Bacteria</taxon>
        <taxon>Pseudomonadati</taxon>
        <taxon>Bacteroidota</taxon>
        <taxon>Cytophagia</taxon>
        <taxon>Cytophagales</taxon>
        <taxon>Spirosomataceae</taxon>
        <taxon>Dyadobacter</taxon>
    </lineage>
</organism>
<evidence type="ECO:0000256" key="3">
    <source>
        <dbReference type="ARBA" id="ARBA00022553"/>
    </source>
</evidence>
<evidence type="ECO:0000259" key="11">
    <source>
        <dbReference type="PROSITE" id="PS50110"/>
    </source>
</evidence>
<dbReference type="PROSITE" id="PS50110">
    <property type="entry name" value="RESPONSE_REGULATORY"/>
    <property type="match status" value="1"/>
</dbReference>
<accession>A0A9E8NF67</accession>
<dbReference type="InterPro" id="IPR001789">
    <property type="entry name" value="Sig_transdc_resp-reg_receiver"/>
</dbReference>
<gene>
    <name evidence="12" type="ORF">ON006_03415</name>
</gene>
<evidence type="ECO:0000256" key="1">
    <source>
        <dbReference type="ARBA" id="ARBA00000085"/>
    </source>
</evidence>
<dbReference type="InterPro" id="IPR036890">
    <property type="entry name" value="HATPase_C_sf"/>
</dbReference>
<reference evidence="12" key="1">
    <citation type="submission" date="2022-11" db="EMBL/GenBank/DDBJ databases">
        <title>Dyadobacter pollutisoli sp. nov., isolated from plastic dumped soil.</title>
        <authorList>
            <person name="Kim J.M."/>
            <person name="Kim K.R."/>
            <person name="Lee J.K."/>
            <person name="Hao L."/>
            <person name="Jeon C.O."/>
        </authorList>
    </citation>
    <scope>NUCLEOTIDE SEQUENCE</scope>
    <source>
        <strain evidence="12">U1</strain>
    </source>
</reference>
<dbReference type="PROSITE" id="PS00041">
    <property type="entry name" value="HTH_ARAC_FAMILY_1"/>
    <property type="match status" value="1"/>
</dbReference>
<dbReference type="InterPro" id="IPR011123">
    <property type="entry name" value="Y_Y_Y"/>
</dbReference>
<feature type="domain" description="Response regulatory" evidence="11">
    <location>
        <begin position="1155"/>
        <end position="1270"/>
    </location>
</feature>
<dbReference type="SUPFAM" id="SSF63829">
    <property type="entry name" value="Calcium-dependent phosphotriesterase"/>
    <property type="match status" value="3"/>
</dbReference>
<dbReference type="RefSeq" id="WP_244823906.1">
    <property type="nucleotide sequence ID" value="NZ_CP112998.1"/>
</dbReference>
<dbReference type="InterPro" id="IPR018062">
    <property type="entry name" value="HTH_AraC-typ_CS"/>
</dbReference>
<dbReference type="InterPro" id="IPR018060">
    <property type="entry name" value="HTH_AraC"/>
</dbReference>
<dbReference type="EC" id="2.7.13.3" evidence="2"/>
<proteinExistence type="predicted"/>
<dbReference type="KEGG" id="dpf:ON006_03415"/>
<dbReference type="InterPro" id="IPR004358">
    <property type="entry name" value="Sig_transdc_His_kin-like_C"/>
</dbReference>
<dbReference type="Gene3D" id="2.130.10.10">
    <property type="entry name" value="YVTN repeat-like/Quinoprotein amine dehydrogenase"/>
    <property type="match status" value="2"/>
</dbReference>
<dbReference type="Pfam" id="PF00512">
    <property type="entry name" value="HisKA"/>
    <property type="match status" value="1"/>
</dbReference>
<dbReference type="GO" id="GO:0043565">
    <property type="term" value="F:sequence-specific DNA binding"/>
    <property type="evidence" value="ECO:0007669"/>
    <property type="project" value="InterPro"/>
</dbReference>
<dbReference type="InterPro" id="IPR009057">
    <property type="entry name" value="Homeodomain-like_sf"/>
</dbReference>
<dbReference type="FunFam" id="1.10.287.130:FF:000045">
    <property type="entry name" value="Two-component system sensor histidine kinase/response regulator"/>
    <property type="match status" value="1"/>
</dbReference>
<evidence type="ECO:0000313" key="12">
    <source>
        <dbReference type="EMBL" id="WAC13014.1"/>
    </source>
</evidence>
<dbReference type="InterPro" id="IPR011006">
    <property type="entry name" value="CheY-like_superfamily"/>
</dbReference>
<dbReference type="PANTHER" id="PTHR43547:SF2">
    <property type="entry name" value="HYBRID SIGNAL TRANSDUCTION HISTIDINE KINASE C"/>
    <property type="match status" value="1"/>
</dbReference>
<dbReference type="SMART" id="SM00387">
    <property type="entry name" value="HATPase_c"/>
    <property type="match status" value="1"/>
</dbReference>
<dbReference type="SMART" id="SM00448">
    <property type="entry name" value="REC"/>
    <property type="match status" value="1"/>
</dbReference>
<evidence type="ECO:0000256" key="2">
    <source>
        <dbReference type="ARBA" id="ARBA00012438"/>
    </source>
</evidence>
<evidence type="ECO:0000256" key="7">
    <source>
        <dbReference type="PROSITE-ProRule" id="PRU00169"/>
    </source>
</evidence>
<protein>
    <recommendedName>
        <fullName evidence="2">histidine kinase</fullName>
        <ecNumber evidence="2">2.7.13.3</ecNumber>
    </recommendedName>
</protein>
<keyword evidence="4" id="KW-0805">Transcription regulation</keyword>
<dbReference type="Pfam" id="PF07494">
    <property type="entry name" value="Reg_prop"/>
    <property type="match status" value="1"/>
</dbReference>
<dbReference type="SMART" id="SM00342">
    <property type="entry name" value="HTH_ARAC"/>
    <property type="match status" value="1"/>
</dbReference>
<feature type="domain" description="HTH araC/xylS-type" evidence="9">
    <location>
        <begin position="1302"/>
        <end position="1401"/>
    </location>
</feature>
<dbReference type="Gene3D" id="2.60.40.10">
    <property type="entry name" value="Immunoglobulins"/>
    <property type="match status" value="1"/>
</dbReference>
<dbReference type="InterPro" id="IPR036097">
    <property type="entry name" value="HisK_dim/P_sf"/>
</dbReference>
<keyword evidence="13" id="KW-1185">Reference proteome</keyword>
<sequence length="1414" mass="158068">MGNGDKISGVKQRLVGVLLLLVLFTADAPLSAQDKSPKFRFEHITVDDGLAHSDAMDVVQGSRGFIWIATNNGVDRFDGYDLKHYQLPLSDPTGVSSNRVQVLFVDLNGTLWVGTEHAGIYYYNHSNDQFQRPVFKMRHGLVGQERDRLSRGSVRSMAMDQRRRLWIATSNHGVFCLTPDANAVISSVNSVALGSPYGAASVLVTEARQIWIGTLQHGLWRVDSDAKAENGTYRASKNNTILETEIHVMRRGANGMIWIASDNFVYRLSPGPGKATYKVEKLPEFFYEMQCLYPDSFGRLWIGTNFGLHLIENPETYLQNPHSQRVHHYAPQDSDPSSINSGRIHQIMEDTFGNLWLAASAGGVNRIRLQSKGFHHLSREVSGKPTLTNNFVNAVTRDDARNRVWIGTRNGYSVYDEGSGSYHNFLSVSPSGNATGNDVSAFCLVGDYMWIGTRYKGLYMTEASHLERPVLLAELTGLSPWNYLSIESIVADGKGRVWVGTFGAGMSLFTNEGKYIRTYNRSNSPLPTDDISFLLVDPSQDVIWVSTRDQGVLKMQEKNGVLRLLRQFKHEPGNETSLKVNFAWPLLGDKEGNIWIGTIGGGLHKLYTSNGKEKIARFQHLVADNDIESMLADSQGNLWLAGAGLKRFSPKTGEVVHYDVSDGLQSNSFKVGSAFKSASGTMYFGGTNGLTWFKPEEIRPNPLPPLVRITGFRVLNKNPDETYGQAASSMVTRSFSEAEGVTINAGENDFSFEFVGLNYVNPQKQSYAVMMEGYSKSWIQLPDGQRSASFANLPAGDYVFRVKANNGEGVWSVTPASVHVKVLPPWWQTWWAYLAYLILFAALLFLYRKLTTSRLKLENKLALEKLKSDNEREMAEMKATFFTGVSHEFRTPLTLILGPMEEFVHTLSGSEAMREKVMMMHKQTRKLLNLVNQLLSFRKVESGTMQLSAARQDIVVLIKEIFSIFKIKADELDLRYQLDIPPGEVPVYFDPEKLEVIITNLLSNAFKYCKPGGDVTLTARIIGSPQSDAKWENNTMVDHYVEISVSDTGKGIREDERERIFDPYFQASNATSGITGSGIGLALVKEFVNRHSGHILVKSEIGVGSTFVVQLPFGKEHLQEHELADDISLPLLAETQTGAVAQVSRPKVPKKGAAKILIVEDNTDLRRYLSSLFQDLYEVFLSPDGSDGWAKATEILPDLIISDVNMPEMNGLDLSKKIKQNLKTTHIPVILLTARAAAVQELEGLETGADDYIVKPFNEDILKAKINTLLHNRGRLQEYYQRQILLQPTEILIPDEDKIFLETAMQIVEANLTDSDFNVQSLVTSMHMSQSVFYRRIKSITGQTVIEFIKDVRLKRAAQLLTNQHARVSEVAFMVGIEDPKNFRVSFQKRYGMSPSQYASAQREPREEASASDG</sequence>
<dbReference type="GO" id="GO:0003700">
    <property type="term" value="F:DNA-binding transcription factor activity"/>
    <property type="evidence" value="ECO:0007669"/>
    <property type="project" value="InterPro"/>
</dbReference>
<dbReference type="SUPFAM" id="SSF47384">
    <property type="entry name" value="Homodimeric domain of signal transducing histidine kinase"/>
    <property type="match status" value="1"/>
</dbReference>
<dbReference type="PANTHER" id="PTHR43547">
    <property type="entry name" value="TWO-COMPONENT HISTIDINE KINASE"/>
    <property type="match status" value="1"/>
</dbReference>
<dbReference type="InterPro" id="IPR011110">
    <property type="entry name" value="Reg_prop"/>
</dbReference>
<evidence type="ECO:0000313" key="13">
    <source>
        <dbReference type="Proteomes" id="UP001164653"/>
    </source>
</evidence>
<dbReference type="InterPro" id="IPR005467">
    <property type="entry name" value="His_kinase_dom"/>
</dbReference>
<dbReference type="Pfam" id="PF07495">
    <property type="entry name" value="Y_Y_Y"/>
    <property type="match status" value="1"/>
</dbReference>
<dbReference type="Pfam" id="PF12833">
    <property type="entry name" value="HTH_18"/>
    <property type="match status" value="1"/>
</dbReference>
<dbReference type="Proteomes" id="UP001164653">
    <property type="component" value="Chromosome"/>
</dbReference>
<keyword evidence="3 7" id="KW-0597">Phosphoprotein</keyword>
<dbReference type="InterPro" id="IPR003594">
    <property type="entry name" value="HATPase_dom"/>
</dbReference>
<evidence type="ECO:0000256" key="8">
    <source>
        <dbReference type="SAM" id="MobiDB-lite"/>
    </source>
</evidence>
<dbReference type="Pfam" id="PF02518">
    <property type="entry name" value="HATPase_c"/>
    <property type="match status" value="1"/>
</dbReference>
<dbReference type="SUPFAM" id="SSF52172">
    <property type="entry name" value="CheY-like"/>
    <property type="match status" value="1"/>
</dbReference>
<dbReference type="EMBL" id="CP112998">
    <property type="protein sequence ID" value="WAC13014.1"/>
    <property type="molecule type" value="Genomic_DNA"/>
</dbReference>
<dbReference type="Pfam" id="PF00072">
    <property type="entry name" value="Response_reg"/>
    <property type="match status" value="1"/>
</dbReference>
<dbReference type="SUPFAM" id="SSF55874">
    <property type="entry name" value="ATPase domain of HSP90 chaperone/DNA topoisomerase II/histidine kinase"/>
    <property type="match status" value="1"/>
</dbReference>
<evidence type="ECO:0000259" key="10">
    <source>
        <dbReference type="PROSITE" id="PS50109"/>
    </source>
</evidence>
<feature type="domain" description="Histidine kinase" evidence="10">
    <location>
        <begin position="884"/>
        <end position="1115"/>
    </location>
</feature>
<feature type="modified residue" description="4-aspartylphosphate" evidence="7">
    <location>
        <position position="1203"/>
    </location>
</feature>
<evidence type="ECO:0000256" key="4">
    <source>
        <dbReference type="ARBA" id="ARBA00023015"/>
    </source>
</evidence>
<dbReference type="Gene3D" id="1.10.10.60">
    <property type="entry name" value="Homeodomain-like"/>
    <property type="match status" value="1"/>
</dbReference>
<feature type="compositionally biased region" description="Basic and acidic residues" evidence="8">
    <location>
        <begin position="1403"/>
        <end position="1414"/>
    </location>
</feature>
<dbReference type="PRINTS" id="PR00344">
    <property type="entry name" value="BCTRLSENSOR"/>
</dbReference>
<dbReference type="GO" id="GO:0000155">
    <property type="term" value="F:phosphorelay sensor kinase activity"/>
    <property type="evidence" value="ECO:0007669"/>
    <property type="project" value="InterPro"/>
</dbReference>
<name>A0A9E8NF67_9BACT</name>
<dbReference type="Gene3D" id="3.40.50.2300">
    <property type="match status" value="1"/>
</dbReference>
<evidence type="ECO:0000256" key="6">
    <source>
        <dbReference type="ARBA" id="ARBA00023163"/>
    </source>
</evidence>
<dbReference type="Gene3D" id="1.10.287.130">
    <property type="match status" value="1"/>
</dbReference>
<keyword evidence="6" id="KW-0804">Transcription</keyword>
<dbReference type="Gene3D" id="3.30.565.10">
    <property type="entry name" value="Histidine kinase-like ATPase, C-terminal domain"/>
    <property type="match status" value="1"/>
</dbReference>
<dbReference type="PROSITE" id="PS50109">
    <property type="entry name" value="HIS_KIN"/>
    <property type="match status" value="1"/>
</dbReference>
<feature type="region of interest" description="Disordered" evidence="8">
    <location>
        <begin position="1394"/>
        <end position="1414"/>
    </location>
</feature>
<comment type="catalytic activity">
    <reaction evidence="1">
        <text>ATP + protein L-histidine = ADP + protein N-phospho-L-histidine.</text>
        <dbReference type="EC" id="2.7.13.3"/>
    </reaction>
</comment>
<keyword evidence="5" id="KW-0238">DNA-binding</keyword>
<evidence type="ECO:0000256" key="5">
    <source>
        <dbReference type="ARBA" id="ARBA00023125"/>
    </source>
</evidence>
<evidence type="ECO:0000259" key="9">
    <source>
        <dbReference type="PROSITE" id="PS01124"/>
    </source>
</evidence>
<dbReference type="InterPro" id="IPR013783">
    <property type="entry name" value="Ig-like_fold"/>
</dbReference>
<dbReference type="CDD" id="cd00082">
    <property type="entry name" value="HisKA"/>
    <property type="match status" value="1"/>
</dbReference>